<dbReference type="InterPro" id="IPR005656">
    <property type="entry name" value="MmgE_PrpD"/>
</dbReference>
<dbReference type="InterPro" id="IPR042188">
    <property type="entry name" value="MmgE/PrpD_sf_2"/>
</dbReference>
<evidence type="ECO:0000313" key="4">
    <source>
        <dbReference type="EMBL" id="GAK46758.1"/>
    </source>
</evidence>
<organism evidence="4 5">
    <name type="scientific">Tepidicaulis marinus</name>
    <dbReference type="NCBI Taxonomy" id="1333998"/>
    <lineage>
        <taxon>Bacteria</taxon>
        <taxon>Pseudomonadati</taxon>
        <taxon>Pseudomonadota</taxon>
        <taxon>Alphaproteobacteria</taxon>
        <taxon>Hyphomicrobiales</taxon>
        <taxon>Parvibaculaceae</taxon>
        <taxon>Tepidicaulis</taxon>
    </lineage>
</organism>
<dbReference type="InterPro" id="IPR036148">
    <property type="entry name" value="MmgE/PrpD_sf"/>
</dbReference>
<dbReference type="InterPro" id="IPR045337">
    <property type="entry name" value="MmgE_PrpD_C"/>
</dbReference>
<dbReference type="EMBL" id="BBIO01000027">
    <property type="protein sequence ID" value="GAK46758.1"/>
    <property type="molecule type" value="Genomic_DNA"/>
</dbReference>
<dbReference type="SUPFAM" id="SSF103378">
    <property type="entry name" value="2-methylcitrate dehydratase PrpD"/>
    <property type="match status" value="1"/>
</dbReference>
<dbReference type="InterPro" id="IPR045336">
    <property type="entry name" value="MmgE_PrpD_N"/>
</dbReference>
<dbReference type="Proteomes" id="UP000028702">
    <property type="component" value="Unassembled WGS sequence"/>
</dbReference>
<reference evidence="4 5" key="1">
    <citation type="submission" date="2014-07" db="EMBL/GenBank/DDBJ databases">
        <title>Tepidicaulis marinum gen. nov., sp. nov., a novel marine bacterium denitrifying nitrate to nitrous oxide strictly under microaerobic conditions.</title>
        <authorList>
            <person name="Takeuchi M."/>
            <person name="Yamagishi T."/>
            <person name="Kamagata Y."/>
            <person name="Oshima K."/>
            <person name="Hattori M."/>
            <person name="Katayama T."/>
            <person name="Hanada S."/>
            <person name="Tamaki H."/>
            <person name="Marumo K."/>
            <person name="Maeda H."/>
            <person name="Nedachi M."/>
            <person name="Iwasaki W."/>
            <person name="Suwa Y."/>
            <person name="Sakata S."/>
        </authorList>
    </citation>
    <scope>NUCLEOTIDE SEQUENCE [LARGE SCALE GENOMIC DNA]</scope>
    <source>
        <strain evidence="4 5">MA2</strain>
    </source>
</reference>
<dbReference type="PANTHER" id="PTHR16943:SF8">
    <property type="entry name" value="2-METHYLCITRATE DEHYDRATASE"/>
    <property type="match status" value="1"/>
</dbReference>
<sequence length="451" mass="47468">MSKTAKAAENLPDSLTAGLTRLIRQKPVGPRDLDMAALFVLDAVANILGGRNSEPGRTLLAWWNEALSGNSGADAGRWAFLMGALCHILETDDLHRTSVVHPGCVVVPAAWALAARPGAEVDGPAFLTAVLHGFEAATRVGMAVGAAHYKIWHNTATCGPFGSAMAGAHLLGLSEAETVHALGNAGSQSSGLWQFLETGAMTKHLHAGHAAEAGLRAAELAKVGFTGPPKILEGEKGFFRAACPDAKPEAVLADAGAPWQLTLTSIKPWPSCRHTHPAIDAAGGLRARLKAAGTTAEDVVKVEADVYQAAIDVCDRPSPDTDYDAKFSLQHAVAVALLRDKVDFEAFGPEERDHARALAARVELRAAQPYDGAYPISWGSAVRVHLKSGEVLEETRKSAKGDPEAPLARDEMIEKAAMLMRHGGIAAPDRLIEDILALAQPGSALPVLDIV</sequence>
<gene>
    <name evidence="4" type="ORF">M2A_3257</name>
</gene>
<proteinExistence type="inferred from homology"/>
<protein>
    <submittedName>
        <fullName evidence="4">MmgE/PrpD family protein</fullName>
    </submittedName>
</protein>
<evidence type="ECO:0000313" key="5">
    <source>
        <dbReference type="Proteomes" id="UP000028702"/>
    </source>
</evidence>
<dbReference type="Gene3D" id="3.30.1330.120">
    <property type="entry name" value="2-methylcitrate dehydratase PrpD"/>
    <property type="match status" value="1"/>
</dbReference>
<evidence type="ECO:0000259" key="3">
    <source>
        <dbReference type="Pfam" id="PF19305"/>
    </source>
</evidence>
<dbReference type="Pfam" id="PF03972">
    <property type="entry name" value="MmgE_PrpD_N"/>
    <property type="match status" value="1"/>
</dbReference>
<evidence type="ECO:0000259" key="2">
    <source>
        <dbReference type="Pfam" id="PF03972"/>
    </source>
</evidence>
<comment type="similarity">
    <text evidence="1">Belongs to the PrpD family.</text>
</comment>
<dbReference type="eggNOG" id="COG2079">
    <property type="taxonomic scope" value="Bacteria"/>
</dbReference>
<dbReference type="Gene3D" id="1.10.4100.10">
    <property type="entry name" value="2-methylcitrate dehydratase PrpD"/>
    <property type="match status" value="1"/>
</dbReference>
<keyword evidence="5" id="KW-1185">Reference proteome</keyword>
<dbReference type="InterPro" id="IPR042183">
    <property type="entry name" value="MmgE/PrpD_sf_1"/>
</dbReference>
<dbReference type="RefSeq" id="WP_045449698.1">
    <property type="nucleotide sequence ID" value="NZ_BBIO01000027.1"/>
</dbReference>
<feature type="domain" description="MmgE/PrpD C-terminal" evidence="3">
    <location>
        <begin position="269"/>
        <end position="423"/>
    </location>
</feature>
<name>A0A081BFE0_9HYPH</name>
<comment type="caution">
    <text evidence="4">The sequence shown here is derived from an EMBL/GenBank/DDBJ whole genome shotgun (WGS) entry which is preliminary data.</text>
</comment>
<accession>A0A081BFE0</accession>
<dbReference type="PANTHER" id="PTHR16943">
    <property type="entry name" value="2-METHYLCITRATE DEHYDRATASE-RELATED"/>
    <property type="match status" value="1"/>
</dbReference>
<dbReference type="STRING" id="1333998.M2A_3257"/>
<dbReference type="AlphaFoldDB" id="A0A081BFE0"/>
<evidence type="ECO:0000256" key="1">
    <source>
        <dbReference type="ARBA" id="ARBA00006174"/>
    </source>
</evidence>
<dbReference type="Pfam" id="PF19305">
    <property type="entry name" value="MmgE_PrpD_C"/>
    <property type="match status" value="1"/>
</dbReference>
<feature type="domain" description="MmgE/PrpD N-terminal" evidence="2">
    <location>
        <begin position="33"/>
        <end position="249"/>
    </location>
</feature>
<dbReference type="GO" id="GO:0016829">
    <property type="term" value="F:lyase activity"/>
    <property type="evidence" value="ECO:0007669"/>
    <property type="project" value="InterPro"/>
</dbReference>